<keyword evidence="2" id="KW-1185">Reference proteome</keyword>
<dbReference type="EMBL" id="BGZK01000459">
    <property type="protein sequence ID" value="GBP44831.1"/>
    <property type="molecule type" value="Genomic_DNA"/>
</dbReference>
<sequence length="76" mass="8959">MVEEYDIIINANEMLFQRNILKGLDLYSDPVWVGGYQRQELLEILDPYWVHQCDGNALDQCRNLFFEMREEGCGSI</sequence>
<gene>
    <name evidence="1" type="ORF">EVAR_75700_1</name>
</gene>
<comment type="caution">
    <text evidence="1">The sequence shown here is derived from an EMBL/GenBank/DDBJ whole genome shotgun (WGS) entry which is preliminary data.</text>
</comment>
<dbReference type="AlphaFoldDB" id="A0A4C1W184"/>
<reference evidence="1 2" key="1">
    <citation type="journal article" date="2019" name="Commun. Biol.">
        <title>The bagworm genome reveals a unique fibroin gene that provides high tensile strength.</title>
        <authorList>
            <person name="Kono N."/>
            <person name="Nakamura H."/>
            <person name="Ohtoshi R."/>
            <person name="Tomita M."/>
            <person name="Numata K."/>
            <person name="Arakawa K."/>
        </authorList>
    </citation>
    <scope>NUCLEOTIDE SEQUENCE [LARGE SCALE GENOMIC DNA]</scope>
</reference>
<proteinExistence type="predicted"/>
<name>A0A4C1W184_EUMVA</name>
<organism evidence="1 2">
    <name type="scientific">Eumeta variegata</name>
    <name type="common">Bagworm moth</name>
    <name type="synonym">Eumeta japonica</name>
    <dbReference type="NCBI Taxonomy" id="151549"/>
    <lineage>
        <taxon>Eukaryota</taxon>
        <taxon>Metazoa</taxon>
        <taxon>Ecdysozoa</taxon>
        <taxon>Arthropoda</taxon>
        <taxon>Hexapoda</taxon>
        <taxon>Insecta</taxon>
        <taxon>Pterygota</taxon>
        <taxon>Neoptera</taxon>
        <taxon>Endopterygota</taxon>
        <taxon>Lepidoptera</taxon>
        <taxon>Glossata</taxon>
        <taxon>Ditrysia</taxon>
        <taxon>Tineoidea</taxon>
        <taxon>Psychidae</taxon>
        <taxon>Oiketicinae</taxon>
        <taxon>Eumeta</taxon>
    </lineage>
</organism>
<evidence type="ECO:0000313" key="1">
    <source>
        <dbReference type="EMBL" id="GBP44831.1"/>
    </source>
</evidence>
<accession>A0A4C1W184</accession>
<evidence type="ECO:0000313" key="2">
    <source>
        <dbReference type="Proteomes" id="UP000299102"/>
    </source>
</evidence>
<dbReference type="Proteomes" id="UP000299102">
    <property type="component" value="Unassembled WGS sequence"/>
</dbReference>
<protein>
    <submittedName>
        <fullName evidence="1">Uncharacterized protein</fullName>
    </submittedName>
</protein>